<comment type="cofactor">
    <cofactor evidence="1">
        <name>Fe(2+)</name>
        <dbReference type="ChEBI" id="CHEBI:29033"/>
    </cofactor>
</comment>
<keyword evidence="9" id="KW-0862">Zinc</keyword>
<dbReference type="InterPro" id="IPR011011">
    <property type="entry name" value="Znf_FYVE_PHD"/>
</dbReference>
<dbReference type="InterPro" id="IPR001965">
    <property type="entry name" value="Znf_PHD"/>
</dbReference>
<keyword evidence="7" id="KW-0479">Metal-binding</keyword>
<feature type="compositionally biased region" description="Basic and acidic residues" evidence="20">
    <location>
        <begin position="1597"/>
        <end position="1613"/>
    </location>
</feature>
<feature type="region of interest" description="Disordered" evidence="20">
    <location>
        <begin position="388"/>
        <end position="502"/>
    </location>
</feature>
<feature type="compositionally biased region" description="Basic and acidic residues" evidence="20">
    <location>
        <begin position="1486"/>
        <end position="1503"/>
    </location>
</feature>
<comment type="catalytic activity">
    <reaction evidence="18">
        <text>N(6),N(6)-dimethyl-L-lysyl(36)-[histone H3] + 2 2-oxoglutarate + 2 O2 = L-lysyl(36)-[histone H3] + 2 formaldehyde + 2 succinate + 2 CO2</text>
        <dbReference type="Rhea" id="RHEA:42032"/>
        <dbReference type="Rhea" id="RHEA-COMP:9785"/>
        <dbReference type="Rhea" id="RHEA-COMP:9787"/>
        <dbReference type="ChEBI" id="CHEBI:15379"/>
        <dbReference type="ChEBI" id="CHEBI:16526"/>
        <dbReference type="ChEBI" id="CHEBI:16810"/>
        <dbReference type="ChEBI" id="CHEBI:16842"/>
        <dbReference type="ChEBI" id="CHEBI:29969"/>
        <dbReference type="ChEBI" id="CHEBI:30031"/>
        <dbReference type="ChEBI" id="CHEBI:61976"/>
        <dbReference type="EC" id="1.14.11.27"/>
    </reaction>
</comment>
<evidence type="ECO:0000313" key="23">
    <source>
        <dbReference type="EMBL" id="KAF2742720.1"/>
    </source>
</evidence>
<dbReference type="GO" id="GO:0000981">
    <property type="term" value="F:DNA-binding transcription factor activity, RNA polymerase II-specific"/>
    <property type="evidence" value="ECO:0007669"/>
    <property type="project" value="InterPro"/>
</dbReference>
<dbReference type="Gene3D" id="2.60.120.650">
    <property type="entry name" value="Cupin"/>
    <property type="match status" value="2"/>
</dbReference>
<dbReference type="PANTHER" id="PTHR23123">
    <property type="entry name" value="PHD/F-BOX CONTAINING PROTEIN"/>
    <property type="match status" value="1"/>
</dbReference>
<dbReference type="Pfam" id="PF00628">
    <property type="entry name" value="PHD"/>
    <property type="match status" value="1"/>
</dbReference>
<accession>A0A6A6UZ96</accession>
<feature type="compositionally biased region" description="Basic and acidic residues" evidence="20">
    <location>
        <begin position="1202"/>
        <end position="1213"/>
    </location>
</feature>
<keyword evidence="10" id="KW-0156">Chromatin regulator</keyword>
<evidence type="ECO:0000256" key="6">
    <source>
        <dbReference type="ARBA" id="ARBA00015153"/>
    </source>
</evidence>
<keyword evidence="16" id="KW-0539">Nucleus</keyword>
<feature type="compositionally biased region" description="Low complexity" evidence="20">
    <location>
        <begin position="211"/>
        <end position="223"/>
    </location>
</feature>
<dbReference type="InterPro" id="IPR019787">
    <property type="entry name" value="Znf_PHD-finger"/>
</dbReference>
<evidence type="ECO:0000256" key="20">
    <source>
        <dbReference type="SAM" id="MobiDB-lite"/>
    </source>
</evidence>
<feature type="region of interest" description="Disordered" evidence="20">
    <location>
        <begin position="542"/>
        <end position="597"/>
    </location>
</feature>
<evidence type="ECO:0000256" key="3">
    <source>
        <dbReference type="ARBA" id="ARBA00004123"/>
    </source>
</evidence>
<keyword evidence="11" id="KW-0223">Dioxygenase</keyword>
<protein>
    <recommendedName>
        <fullName evidence="6">JmjC domain-containing histone demethylation protein 1</fullName>
        <ecNumber evidence="5">1.14.11.27</ecNumber>
    </recommendedName>
    <alternativeName>
        <fullName evidence="17">[Histone-H3]-lysine-36 demethylase 1</fullName>
    </alternativeName>
</protein>
<dbReference type="PROSITE" id="PS50016">
    <property type="entry name" value="ZF_PHD_2"/>
    <property type="match status" value="1"/>
</dbReference>
<dbReference type="PROSITE" id="PS01359">
    <property type="entry name" value="ZF_PHD_1"/>
    <property type="match status" value="1"/>
</dbReference>
<evidence type="ECO:0000256" key="18">
    <source>
        <dbReference type="ARBA" id="ARBA00047915"/>
    </source>
</evidence>
<dbReference type="GO" id="GO:0140680">
    <property type="term" value="F:histone H3K36me/H3K36me2 demethylase activity"/>
    <property type="evidence" value="ECO:0007669"/>
    <property type="project" value="UniProtKB-EC"/>
</dbReference>
<keyword evidence="14" id="KW-0805">Transcription regulation</keyword>
<comment type="function">
    <text evidence="2">Histone demethylase that specifically demethylates 'Lys-36' of histone H3, thereby playing a central role in histone code.</text>
</comment>
<dbReference type="Pfam" id="PF02373">
    <property type="entry name" value="JmjC"/>
    <property type="match status" value="1"/>
</dbReference>
<evidence type="ECO:0000256" key="12">
    <source>
        <dbReference type="ARBA" id="ARBA00023002"/>
    </source>
</evidence>
<feature type="compositionally biased region" description="Polar residues" evidence="20">
    <location>
        <begin position="1466"/>
        <end position="1481"/>
    </location>
</feature>
<feature type="compositionally biased region" description="Polar residues" evidence="20">
    <location>
        <begin position="1570"/>
        <end position="1595"/>
    </location>
</feature>
<feature type="region of interest" description="Disordered" evidence="20">
    <location>
        <begin position="757"/>
        <end position="779"/>
    </location>
</feature>
<feature type="compositionally biased region" description="Low complexity" evidence="20">
    <location>
        <begin position="111"/>
        <end position="120"/>
    </location>
</feature>
<dbReference type="SMART" id="SM00249">
    <property type="entry name" value="PHD"/>
    <property type="match status" value="1"/>
</dbReference>
<evidence type="ECO:0000256" key="4">
    <source>
        <dbReference type="ARBA" id="ARBA00008037"/>
    </source>
</evidence>
<evidence type="ECO:0000256" key="11">
    <source>
        <dbReference type="ARBA" id="ARBA00022964"/>
    </source>
</evidence>
<dbReference type="GO" id="GO:0008270">
    <property type="term" value="F:zinc ion binding"/>
    <property type="evidence" value="ECO:0007669"/>
    <property type="project" value="UniProtKB-KW"/>
</dbReference>
<feature type="region of interest" description="Disordered" evidence="20">
    <location>
        <begin position="1454"/>
        <end position="1616"/>
    </location>
</feature>
<keyword evidence="24" id="KW-1185">Reference proteome</keyword>
<comment type="subcellular location">
    <subcellularLocation>
        <location evidence="3">Nucleus</location>
    </subcellularLocation>
</comment>
<evidence type="ECO:0000256" key="14">
    <source>
        <dbReference type="ARBA" id="ARBA00023015"/>
    </source>
</evidence>
<dbReference type="InterPro" id="IPR001138">
    <property type="entry name" value="Zn2Cys6_DnaBD"/>
</dbReference>
<evidence type="ECO:0000259" key="21">
    <source>
        <dbReference type="PROSITE" id="PS50016"/>
    </source>
</evidence>
<dbReference type="EMBL" id="MU006605">
    <property type="protein sequence ID" value="KAF2742720.1"/>
    <property type="molecule type" value="Genomic_DNA"/>
</dbReference>
<keyword evidence="12" id="KW-0560">Oxidoreductase</keyword>
<dbReference type="InterPro" id="IPR003347">
    <property type="entry name" value="JmjC_dom"/>
</dbReference>
<dbReference type="InterPro" id="IPR050690">
    <property type="entry name" value="JHDM1_Histone_Demethylase"/>
</dbReference>
<dbReference type="EC" id="1.14.11.27" evidence="5"/>
<evidence type="ECO:0000256" key="2">
    <source>
        <dbReference type="ARBA" id="ARBA00003909"/>
    </source>
</evidence>
<evidence type="ECO:0000256" key="7">
    <source>
        <dbReference type="ARBA" id="ARBA00022723"/>
    </source>
</evidence>
<feature type="region of interest" description="Disordered" evidence="20">
    <location>
        <begin position="200"/>
        <end position="292"/>
    </location>
</feature>
<dbReference type="OrthoDB" id="5876800at2759"/>
<dbReference type="GO" id="GO:0005634">
    <property type="term" value="C:nucleus"/>
    <property type="evidence" value="ECO:0007669"/>
    <property type="project" value="UniProtKB-SubCell"/>
</dbReference>
<feature type="compositionally biased region" description="Low complexity" evidence="20">
    <location>
        <begin position="563"/>
        <end position="580"/>
    </location>
</feature>
<dbReference type="InterPro" id="IPR019786">
    <property type="entry name" value="Zinc_finger_PHD-type_CS"/>
</dbReference>
<organism evidence="23 24">
    <name type="scientific">Sporormia fimetaria CBS 119925</name>
    <dbReference type="NCBI Taxonomy" id="1340428"/>
    <lineage>
        <taxon>Eukaryota</taxon>
        <taxon>Fungi</taxon>
        <taxon>Dikarya</taxon>
        <taxon>Ascomycota</taxon>
        <taxon>Pezizomycotina</taxon>
        <taxon>Dothideomycetes</taxon>
        <taxon>Pleosporomycetidae</taxon>
        <taxon>Pleosporales</taxon>
        <taxon>Sporormiaceae</taxon>
        <taxon>Sporormia</taxon>
    </lineage>
</organism>
<feature type="domain" description="PHD-type" evidence="21">
    <location>
        <begin position="615"/>
        <end position="673"/>
    </location>
</feature>
<feature type="compositionally biased region" description="Polar residues" evidence="20">
    <location>
        <begin position="421"/>
        <end position="430"/>
    </location>
</feature>
<feature type="region of interest" description="Disordered" evidence="20">
    <location>
        <begin position="100"/>
        <end position="123"/>
    </location>
</feature>
<feature type="region of interest" description="Disordered" evidence="20">
    <location>
        <begin position="1266"/>
        <end position="1306"/>
    </location>
</feature>
<evidence type="ECO:0000256" key="1">
    <source>
        <dbReference type="ARBA" id="ARBA00001954"/>
    </source>
</evidence>
<keyword evidence="8 19" id="KW-0863">Zinc-finger</keyword>
<sequence length="1635" mass="179251">MVSCGCRCGDKGHTGSLLGQASRRDSSFGDVFGNRAWISTTAEDRRGLDDAAVKGVRVVGWTAGSASKHCLSLSAVFDCAWLSLGSSACCTRAVVSPPPRLRPPLSPVQHTTTTASARSLTPPPPLPRPRLCCLPPLAAPFAAFALPACSAVALLSSPDTATQSRNGTPASPHYIDRLLPPPIVAMRVSSFKAQYRQQASSAAIPPPPIYEPISPILPSRSLPQTTSTALHDTHAKPFANGLPTHTPYEPLTPQPSRPPAAVSSLPVVPLPPNDRAPKHGYSDDAPSYSDRPPKRFRSDLYTSAFHDQRHLRPVTSHNAAWTYNQAHIMNGPAPMYRDRTLPDHPQESHSKRLSDAELLVNFAYNASHCIPRHVPQTLPAKRWNAPHSDALEPQRTRPMTAQDDHFQASLSRRHKTHAEAPTSSTLQPNHHTAEPSGEPARLTGHEVTPVQTYTPPVEPSKISPTHTSLVSDTPEKQRSKQHQAELGDKIASPQGEPSLDKTIELTPRPTEVSAAEPTDVVPSAPLQSPQSLLEVHISPEGFATPIESGGTATSVKGRRLSRSATRPSSVPATATASSSPKRARSVPLQPSVAPPEDADVAVDSGIEISNEISQTTICAGCRSSDSATSIGDGEQWISCDGCKEWFHYACAGFKSEREVRVIDKFYCDACKPKFGNTTKLRKSTRAHTAVDYAGLNEGILKTSDDVQEHHYIQAFKNGDLEFTPEAFARLPPECITADFMEKTNGFTEPVVIPAALNPRPTYPRARSPVSPPNRQDQGIDEQYELVPDDGQDMIDMVIPDGLTVRRVAELYGSSETVPVIDVKEQEGENKKWTMAKWADYYEQEGEKPVRNVISLEVSRSRLGKLIRRPKVVRDMDLQDSVWPEDDKAHAPPVQFYCLMSVADCYTDFHIDFGGSSVYYHIVKGRKTFFFIPPTKQNLKKYEDWCLSPRQSHDFLGLQVKECYRVDLFPGDTMLIPSGWIHAVWTPEDSLVIGGNFLTRIHYGMQIKVLEIEKNTKVGAKFRYPYFQKIMWLAVIKYLEEDPVPASVEQLLFDGGQFERAKPIYCEPDKFGHNSDFGPETFNKRYYPKAELEGLIDLQNYIWRTVMVSQGRIEGIPQTTRNAVTRSIPKGHGEPSVLARRFAIWAAWKRGNEPIPQWAYLENGPSENLDRRLSSSHGKQTEREPLGETVKLVRGGERHLSLRARVSEPSDADTRTQAGPPVTGFLRPHKEHVTTPKTSQLGPKRIACDACRKRRIRCKHKDELVESPQSSISAQGGVGPLNTHPIHSPPTAALGESTARRYSEADIPSSSAPFPLFELPVFELPGNIHSGPTPGDLSADALAMKSGRVKACADCRKSKRRCIHDENGNVDPVKAAEAPVPRGSASKKRRASLEVDGEALTKKLKMESFAGLVNGEVSQWNRYPLQRPRLMSAARSVGEGAIDPNLDRVFSNSIVENGHEPSPENALGTSTPNLGSGQTILPSTEGRAGDQSEQERHEGSEQHLLDSTATHGASVHHSAAPQTPSPAPVPTTHERNGFSVGSTASPSQGASHNRHHDAPRHQSRPPKAGSRSLQGKTTTPKSSPSVAGRHTVQSTPKSEQRSKEKQQKHGKLEDTASLALALQLQMEEHGLRRRSK</sequence>
<dbReference type="PROSITE" id="PS51184">
    <property type="entry name" value="JMJC"/>
    <property type="match status" value="1"/>
</dbReference>
<dbReference type="InterPro" id="IPR041070">
    <property type="entry name" value="JHD"/>
</dbReference>
<dbReference type="Proteomes" id="UP000799440">
    <property type="component" value="Unassembled WGS sequence"/>
</dbReference>
<evidence type="ECO:0000256" key="8">
    <source>
        <dbReference type="ARBA" id="ARBA00022771"/>
    </source>
</evidence>
<feature type="compositionally biased region" description="Basic and acidic residues" evidence="20">
    <location>
        <begin position="473"/>
        <end position="488"/>
    </location>
</feature>
<name>A0A6A6UZ96_9PLEO</name>
<dbReference type="SMART" id="SM00558">
    <property type="entry name" value="JmjC"/>
    <property type="match status" value="1"/>
</dbReference>
<proteinExistence type="inferred from homology"/>
<feature type="compositionally biased region" description="Basic residues" evidence="20">
    <location>
        <begin position="1551"/>
        <end position="1563"/>
    </location>
</feature>
<evidence type="ECO:0000259" key="22">
    <source>
        <dbReference type="PROSITE" id="PS51184"/>
    </source>
</evidence>
<dbReference type="SUPFAM" id="SSF51197">
    <property type="entry name" value="Clavaminate synthase-like"/>
    <property type="match status" value="1"/>
</dbReference>
<comment type="similarity">
    <text evidence="4">Belongs to the JHDM1 histone demethylase family.</text>
</comment>
<keyword evidence="15" id="KW-0804">Transcription</keyword>
<evidence type="ECO:0000256" key="10">
    <source>
        <dbReference type="ARBA" id="ARBA00022853"/>
    </source>
</evidence>
<dbReference type="SUPFAM" id="SSF57903">
    <property type="entry name" value="FYVE/PHD zinc finger"/>
    <property type="match status" value="1"/>
</dbReference>
<dbReference type="CDD" id="cd00067">
    <property type="entry name" value="GAL4"/>
    <property type="match status" value="1"/>
</dbReference>
<evidence type="ECO:0000256" key="13">
    <source>
        <dbReference type="ARBA" id="ARBA00023004"/>
    </source>
</evidence>
<dbReference type="CDD" id="cd15517">
    <property type="entry name" value="PHD_TCF19_like"/>
    <property type="match status" value="1"/>
</dbReference>
<feature type="domain" description="JmjC" evidence="22">
    <location>
        <begin position="857"/>
        <end position="1013"/>
    </location>
</feature>
<evidence type="ECO:0000256" key="19">
    <source>
        <dbReference type="PROSITE-ProRule" id="PRU00146"/>
    </source>
</evidence>
<evidence type="ECO:0000313" key="24">
    <source>
        <dbReference type="Proteomes" id="UP000799440"/>
    </source>
</evidence>
<reference evidence="23" key="1">
    <citation type="journal article" date="2020" name="Stud. Mycol.">
        <title>101 Dothideomycetes genomes: a test case for predicting lifestyles and emergence of pathogens.</title>
        <authorList>
            <person name="Haridas S."/>
            <person name="Albert R."/>
            <person name="Binder M."/>
            <person name="Bloem J."/>
            <person name="Labutti K."/>
            <person name="Salamov A."/>
            <person name="Andreopoulos B."/>
            <person name="Baker S."/>
            <person name="Barry K."/>
            <person name="Bills G."/>
            <person name="Bluhm B."/>
            <person name="Cannon C."/>
            <person name="Castanera R."/>
            <person name="Culley D."/>
            <person name="Daum C."/>
            <person name="Ezra D."/>
            <person name="Gonzalez J."/>
            <person name="Henrissat B."/>
            <person name="Kuo A."/>
            <person name="Liang C."/>
            <person name="Lipzen A."/>
            <person name="Lutzoni F."/>
            <person name="Magnuson J."/>
            <person name="Mondo S."/>
            <person name="Nolan M."/>
            <person name="Ohm R."/>
            <person name="Pangilinan J."/>
            <person name="Park H.-J."/>
            <person name="Ramirez L."/>
            <person name="Alfaro M."/>
            <person name="Sun H."/>
            <person name="Tritt A."/>
            <person name="Yoshinaga Y."/>
            <person name="Zwiers L.-H."/>
            <person name="Turgeon B."/>
            <person name="Goodwin S."/>
            <person name="Spatafora J."/>
            <person name="Crous P."/>
            <person name="Grigoriev I."/>
        </authorList>
    </citation>
    <scope>NUCLEOTIDE SEQUENCE</scope>
    <source>
        <strain evidence="23">CBS 119925</strain>
    </source>
</reference>
<keyword evidence="13" id="KW-0408">Iron</keyword>
<evidence type="ECO:0000256" key="16">
    <source>
        <dbReference type="ARBA" id="ARBA00023242"/>
    </source>
</evidence>
<evidence type="ECO:0000256" key="5">
    <source>
        <dbReference type="ARBA" id="ARBA00013246"/>
    </source>
</evidence>
<evidence type="ECO:0000256" key="17">
    <source>
        <dbReference type="ARBA" id="ARBA00031083"/>
    </source>
</evidence>
<dbReference type="Pfam" id="PF17811">
    <property type="entry name" value="JHD"/>
    <property type="match status" value="1"/>
</dbReference>
<evidence type="ECO:0000256" key="9">
    <source>
        <dbReference type="ARBA" id="ARBA00022833"/>
    </source>
</evidence>
<feature type="region of interest" description="Disordered" evidence="20">
    <location>
        <begin position="1202"/>
        <end position="1240"/>
    </location>
</feature>
<feature type="compositionally biased region" description="Polar residues" evidence="20">
    <location>
        <begin position="1538"/>
        <end position="1550"/>
    </location>
</feature>
<evidence type="ECO:0000256" key="15">
    <source>
        <dbReference type="ARBA" id="ARBA00023163"/>
    </source>
</evidence>
<feature type="compositionally biased region" description="Polar residues" evidence="20">
    <location>
        <begin position="462"/>
        <end position="471"/>
    </location>
</feature>
<gene>
    <name evidence="23" type="ORF">M011DRAFT_462275</name>
</gene>